<evidence type="ECO:0000256" key="6">
    <source>
        <dbReference type="ARBA" id="ARBA00022723"/>
    </source>
</evidence>
<evidence type="ECO:0000256" key="2">
    <source>
        <dbReference type="ARBA" id="ARBA00004141"/>
    </source>
</evidence>
<dbReference type="PROSITE" id="PS50089">
    <property type="entry name" value="ZF_RING_2"/>
    <property type="match status" value="1"/>
</dbReference>
<evidence type="ECO:0000256" key="9">
    <source>
        <dbReference type="ARBA" id="ARBA00022833"/>
    </source>
</evidence>
<evidence type="ECO:0000256" key="7">
    <source>
        <dbReference type="ARBA" id="ARBA00022771"/>
    </source>
</evidence>
<keyword evidence="4" id="KW-0808">Transferase</keyword>
<dbReference type="PANTHER" id="PTHR45977">
    <property type="entry name" value="TARGET OF ERK KINASE MPK-1"/>
    <property type="match status" value="1"/>
</dbReference>
<dbReference type="STRING" id="1858805.M5G0I4"/>
<accession>M5G0I4</accession>
<feature type="transmembrane region" description="Helical" evidence="14">
    <location>
        <begin position="89"/>
        <end position="109"/>
    </location>
</feature>
<dbReference type="EMBL" id="JH795877">
    <property type="protein sequence ID" value="EJT97312.1"/>
    <property type="molecule type" value="Genomic_DNA"/>
</dbReference>
<feature type="transmembrane region" description="Helical" evidence="14">
    <location>
        <begin position="141"/>
        <end position="165"/>
    </location>
</feature>
<dbReference type="GO" id="GO:0008270">
    <property type="term" value="F:zinc ion binding"/>
    <property type="evidence" value="ECO:0007669"/>
    <property type="project" value="UniProtKB-KW"/>
</dbReference>
<sequence>MITTCTFTFIQITAIIALLIVSSRVQSPAAPGYSQWDACPRRLQAFDIIQVGKAVIGWPVNVWWILRQPNESIPLSTMGRVAYRLRQDFIPYFTAILHIVLSAVLFSTLTGSPTAWDLSPTIFFACIVALFRTWLAVAEVVLLVVGGAIYAICYASLAIFCPGILPRRAVRLGGINPTIGPLSTTQLEQIPIVQYASMSTVSLVLPPPPSSTLGRLRLKRNDTSLSASRQAVGPKRHKIEKHRAACAICLNDFVDMKRVHNAPPVEQPRSAASHNTQFGTAPSSPLSLVSPAATRRSAEGTGVDVEQGNEATIPVVFLAPAGTSPLGEELPRPTPTEPEELRLLPCEHVFHKECIDPWLRDVSGRCPTCQRPVFGGEEDEAV</sequence>
<dbReference type="SMART" id="SM00184">
    <property type="entry name" value="RING"/>
    <property type="match status" value="1"/>
</dbReference>
<evidence type="ECO:0000256" key="15">
    <source>
        <dbReference type="SAM" id="SignalP"/>
    </source>
</evidence>
<dbReference type="GO" id="GO:0016567">
    <property type="term" value="P:protein ubiquitination"/>
    <property type="evidence" value="ECO:0007669"/>
    <property type="project" value="TreeGrafter"/>
</dbReference>
<evidence type="ECO:0000256" key="11">
    <source>
        <dbReference type="ARBA" id="ARBA00023136"/>
    </source>
</evidence>
<dbReference type="AlphaFoldDB" id="M5G0I4"/>
<evidence type="ECO:0000256" key="8">
    <source>
        <dbReference type="ARBA" id="ARBA00022786"/>
    </source>
</evidence>
<feature type="signal peptide" evidence="15">
    <location>
        <begin position="1"/>
        <end position="17"/>
    </location>
</feature>
<feature type="region of interest" description="Disordered" evidence="13">
    <location>
        <begin position="264"/>
        <end position="309"/>
    </location>
</feature>
<evidence type="ECO:0000256" key="3">
    <source>
        <dbReference type="ARBA" id="ARBA00012483"/>
    </source>
</evidence>
<evidence type="ECO:0000256" key="5">
    <source>
        <dbReference type="ARBA" id="ARBA00022692"/>
    </source>
</evidence>
<comment type="catalytic activity">
    <reaction evidence="1">
        <text>S-ubiquitinyl-[E2 ubiquitin-conjugating enzyme]-L-cysteine + [acceptor protein]-L-lysine = [E2 ubiquitin-conjugating enzyme]-L-cysteine + N(6)-ubiquitinyl-[acceptor protein]-L-lysine.</text>
        <dbReference type="EC" id="2.3.2.27"/>
    </reaction>
</comment>
<feature type="domain" description="RING-type" evidence="16">
    <location>
        <begin position="337"/>
        <end position="370"/>
    </location>
</feature>
<dbReference type="RefSeq" id="XP_040624210.1">
    <property type="nucleotide sequence ID" value="XM_040774015.1"/>
</dbReference>
<dbReference type="GO" id="GO:0006511">
    <property type="term" value="P:ubiquitin-dependent protein catabolic process"/>
    <property type="evidence" value="ECO:0007669"/>
    <property type="project" value="TreeGrafter"/>
</dbReference>
<keyword evidence="10 14" id="KW-1133">Transmembrane helix</keyword>
<evidence type="ECO:0000256" key="12">
    <source>
        <dbReference type="PROSITE-ProRule" id="PRU00175"/>
    </source>
</evidence>
<dbReference type="GeneID" id="63689077"/>
<feature type="compositionally biased region" description="Polar residues" evidence="13">
    <location>
        <begin position="270"/>
        <end position="280"/>
    </location>
</feature>
<dbReference type="GO" id="GO:0061630">
    <property type="term" value="F:ubiquitin protein ligase activity"/>
    <property type="evidence" value="ECO:0007669"/>
    <property type="project" value="UniProtKB-EC"/>
</dbReference>
<evidence type="ECO:0000256" key="14">
    <source>
        <dbReference type="SAM" id="Phobius"/>
    </source>
</evidence>
<protein>
    <recommendedName>
        <fullName evidence="3">RING-type E3 ubiquitin transferase</fullName>
        <ecNumber evidence="3">2.3.2.27</ecNumber>
    </recommendedName>
</protein>
<evidence type="ECO:0000256" key="4">
    <source>
        <dbReference type="ARBA" id="ARBA00022679"/>
    </source>
</evidence>
<evidence type="ECO:0000256" key="1">
    <source>
        <dbReference type="ARBA" id="ARBA00000900"/>
    </source>
</evidence>
<keyword evidence="9" id="KW-0862">Zinc</keyword>
<keyword evidence="15" id="KW-0732">Signal</keyword>
<feature type="compositionally biased region" description="Low complexity" evidence="13">
    <location>
        <begin position="281"/>
        <end position="293"/>
    </location>
</feature>
<dbReference type="SUPFAM" id="SSF57850">
    <property type="entry name" value="RING/U-box"/>
    <property type="match status" value="1"/>
</dbReference>
<dbReference type="GO" id="GO:0016020">
    <property type="term" value="C:membrane"/>
    <property type="evidence" value="ECO:0007669"/>
    <property type="project" value="UniProtKB-SubCell"/>
</dbReference>
<evidence type="ECO:0000256" key="13">
    <source>
        <dbReference type="SAM" id="MobiDB-lite"/>
    </source>
</evidence>
<evidence type="ECO:0000313" key="17">
    <source>
        <dbReference type="EMBL" id="EJT97312.1"/>
    </source>
</evidence>
<feature type="transmembrane region" description="Helical" evidence="14">
    <location>
        <begin position="116"/>
        <end position="135"/>
    </location>
</feature>
<dbReference type="EC" id="2.3.2.27" evidence="3"/>
<keyword evidence="18" id="KW-1185">Reference proteome</keyword>
<dbReference type="OrthoDB" id="8062037at2759"/>
<feature type="chain" id="PRO_5004067382" description="RING-type E3 ubiquitin transferase" evidence="15">
    <location>
        <begin position="18"/>
        <end position="382"/>
    </location>
</feature>
<dbReference type="Gene3D" id="3.30.40.10">
    <property type="entry name" value="Zinc/RING finger domain, C3HC4 (zinc finger)"/>
    <property type="match status" value="1"/>
</dbReference>
<keyword evidence="11 14" id="KW-0472">Membrane</keyword>
<dbReference type="InterPro" id="IPR001841">
    <property type="entry name" value="Znf_RING"/>
</dbReference>
<keyword evidence="7 12" id="KW-0863">Zinc-finger</keyword>
<dbReference type="InterPro" id="IPR013083">
    <property type="entry name" value="Znf_RING/FYVE/PHD"/>
</dbReference>
<proteinExistence type="predicted"/>
<dbReference type="HOGENOM" id="CLU_723660_0_0_1"/>
<organism evidence="17 18">
    <name type="scientific">Dacryopinax primogenitus (strain DJM 731)</name>
    <name type="common">Brown rot fungus</name>
    <dbReference type="NCBI Taxonomy" id="1858805"/>
    <lineage>
        <taxon>Eukaryota</taxon>
        <taxon>Fungi</taxon>
        <taxon>Dikarya</taxon>
        <taxon>Basidiomycota</taxon>
        <taxon>Agaricomycotina</taxon>
        <taxon>Dacrymycetes</taxon>
        <taxon>Dacrymycetales</taxon>
        <taxon>Dacrymycetaceae</taxon>
        <taxon>Dacryopinax</taxon>
    </lineage>
</organism>
<name>M5G0I4_DACPD</name>
<dbReference type="OMA" id="CRFAAPH"/>
<dbReference type="Proteomes" id="UP000030653">
    <property type="component" value="Unassembled WGS sequence"/>
</dbReference>
<keyword evidence="6" id="KW-0479">Metal-binding</keyword>
<reference evidence="17 18" key="1">
    <citation type="journal article" date="2012" name="Science">
        <title>The Paleozoic origin of enzymatic lignin decomposition reconstructed from 31 fungal genomes.</title>
        <authorList>
            <person name="Floudas D."/>
            <person name="Binder M."/>
            <person name="Riley R."/>
            <person name="Barry K."/>
            <person name="Blanchette R.A."/>
            <person name="Henrissat B."/>
            <person name="Martinez A.T."/>
            <person name="Otillar R."/>
            <person name="Spatafora J.W."/>
            <person name="Yadav J.S."/>
            <person name="Aerts A."/>
            <person name="Benoit I."/>
            <person name="Boyd A."/>
            <person name="Carlson A."/>
            <person name="Copeland A."/>
            <person name="Coutinho P.M."/>
            <person name="de Vries R.P."/>
            <person name="Ferreira P."/>
            <person name="Findley K."/>
            <person name="Foster B."/>
            <person name="Gaskell J."/>
            <person name="Glotzer D."/>
            <person name="Gorecki P."/>
            <person name="Heitman J."/>
            <person name="Hesse C."/>
            <person name="Hori C."/>
            <person name="Igarashi K."/>
            <person name="Jurgens J.A."/>
            <person name="Kallen N."/>
            <person name="Kersten P."/>
            <person name="Kohler A."/>
            <person name="Kuees U."/>
            <person name="Kumar T.K.A."/>
            <person name="Kuo A."/>
            <person name="LaButti K."/>
            <person name="Larrondo L.F."/>
            <person name="Lindquist E."/>
            <person name="Ling A."/>
            <person name="Lombard V."/>
            <person name="Lucas S."/>
            <person name="Lundell T."/>
            <person name="Martin R."/>
            <person name="McLaughlin D.J."/>
            <person name="Morgenstern I."/>
            <person name="Morin E."/>
            <person name="Murat C."/>
            <person name="Nagy L.G."/>
            <person name="Nolan M."/>
            <person name="Ohm R.A."/>
            <person name="Patyshakuliyeva A."/>
            <person name="Rokas A."/>
            <person name="Ruiz-Duenas F.J."/>
            <person name="Sabat G."/>
            <person name="Salamov A."/>
            <person name="Samejima M."/>
            <person name="Schmutz J."/>
            <person name="Slot J.C."/>
            <person name="St John F."/>
            <person name="Stenlid J."/>
            <person name="Sun H."/>
            <person name="Sun S."/>
            <person name="Syed K."/>
            <person name="Tsang A."/>
            <person name="Wiebenga A."/>
            <person name="Young D."/>
            <person name="Pisabarro A."/>
            <person name="Eastwood D.C."/>
            <person name="Martin F."/>
            <person name="Cullen D."/>
            <person name="Grigoriev I.V."/>
            <person name="Hibbett D.S."/>
        </authorList>
    </citation>
    <scope>NUCLEOTIDE SEQUENCE [LARGE SCALE GENOMIC DNA]</scope>
    <source>
        <strain evidence="17 18">DJM-731 SS1</strain>
    </source>
</reference>
<evidence type="ECO:0000259" key="16">
    <source>
        <dbReference type="PROSITE" id="PS50089"/>
    </source>
</evidence>
<comment type="subcellular location">
    <subcellularLocation>
        <location evidence="2">Membrane</location>
        <topology evidence="2">Multi-pass membrane protein</topology>
    </subcellularLocation>
</comment>
<dbReference type="PANTHER" id="PTHR45977:SF4">
    <property type="entry name" value="RING-TYPE DOMAIN-CONTAINING PROTEIN"/>
    <property type="match status" value="1"/>
</dbReference>
<evidence type="ECO:0000313" key="18">
    <source>
        <dbReference type="Proteomes" id="UP000030653"/>
    </source>
</evidence>
<gene>
    <name evidence="17" type="ORF">DACRYDRAFT_25112</name>
</gene>
<keyword evidence="5 14" id="KW-0812">Transmembrane</keyword>
<dbReference type="Pfam" id="PF13639">
    <property type="entry name" value="zf-RING_2"/>
    <property type="match status" value="1"/>
</dbReference>
<keyword evidence="8" id="KW-0833">Ubl conjugation pathway</keyword>
<evidence type="ECO:0000256" key="10">
    <source>
        <dbReference type="ARBA" id="ARBA00022989"/>
    </source>
</evidence>